<dbReference type="InterPro" id="IPR058163">
    <property type="entry name" value="LysR-type_TF_proteobact-type"/>
</dbReference>
<evidence type="ECO:0000256" key="4">
    <source>
        <dbReference type="ARBA" id="ARBA00023163"/>
    </source>
</evidence>
<organism evidence="6 7">
    <name type="scientific">Psychrobacter fozii</name>
    <dbReference type="NCBI Taxonomy" id="198480"/>
    <lineage>
        <taxon>Bacteria</taxon>
        <taxon>Pseudomonadati</taxon>
        <taxon>Pseudomonadota</taxon>
        <taxon>Gammaproteobacteria</taxon>
        <taxon>Moraxellales</taxon>
        <taxon>Moraxellaceae</taxon>
        <taxon>Psychrobacter</taxon>
    </lineage>
</organism>
<proteinExistence type="inferred from homology"/>
<comment type="similarity">
    <text evidence="1">Belongs to the LysR transcriptional regulatory family.</text>
</comment>
<dbReference type="SUPFAM" id="SSF46785">
    <property type="entry name" value="Winged helix' DNA-binding domain"/>
    <property type="match status" value="1"/>
</dbReference>
<dbReference type="Gene3D" id="3.40.190.10">
    <property type="entry name" value="Periplasmic binding protein-like II"/>
    <property type="match status" value="2"/>
</dbReference>
<feature type="domain" description="HTH lysR-type" evidence="5">
    <location>
        <begin position="18"/>
        <end position="63"/>
    </location>
</feature>
<dbReference type="FunFam" id="1.10.10.10:FF:000001">
    <property type="entry name" value="LysR family transcriptional regulator"/>
    <property type="match status" value="1"/>
</dbReference>
<name>A0A2V4UYP4_9GAMM</name>
<dbReference type="PANTHER" id="PTHR30537:SF5">
    <property type="entry name" value="HTH-TYPE TRANSCRIPTIONAL ACTIVATOR TTDR-RELATED"/>
    <property type="match status" value="1"/>
</dbReference>
<reference evidence="6 7" key="1">
    <citation type="submission" date="2018-06" db="EMBL/GenBank/DDBJ databases">
        <title>Genomic Encyclopedia of Type Strains, Phase III (KMG-III): the genomes of soil and plant-associated and newly described type strains.</title>
        <authorList>
            <person name="Whitman W."/>
        </authorList>
    </citation>
    <scope>NUCLEOTIDE SEQUENCE [LARGE SCALE GENOMIC DNA]</scope>
    <source>
        <strain evidence="6 7">CECT 5889</strain>
    </source>
</reference>
<dbReference type="PANTHER" id="PTHR30537">
    <property type="entry name" value="HTH-TYPE TRANSCRIPTIONAL REGULATOR"/>
    <property type="match status" value="1"/>
</dbReference>
<evidence type="ECO:0000256" key="3">
    <source>
        <dbReference type="ARBA" id="ARBA00023125"/>
    </source>
</evidence>
<dbReference type="InterPro" id="IPR000847">
    <property type="entry name" value="LysR_HTH_N"/>
</dbReference>
<evidence type="ECO:0000313" key="6">
    <source>
        <dbReference type="EMBL" id="PYE38641.1"/>
    </source>
</evidence>
<dbReference type="Proteomes" id="UP000247746">
    <property type="component" value="Unassembled WGS sequence"/>
</dbReference>
<dbReference type="PROSITE" id="PS50931">
    <property type="entry name" value="HTH_LYSR"/>
    <property type="match status" value="1"/>
</dbReference>
<keyword evidence="2" id="KW-0805">Transcription regulation</keyword>
<accession>A0A2V4UYP4</accession>
<dbReference type="GO" id="GO:0003700">
    <property type="term" value="F:DNA-binding transcription factor activity"/>
    <property type="evidence" value="ECO:0007669"/>
    <property type="project" value="InterPro"/>
</dbReference>
<dbReference type="InterPro" id="IPR005119">
    <property type="entry name" value="LysR_subst-bd"/>
</dbReference>
<evidence type="ECO:0000256" key="2">
    <source>
        <dbReference type="ARBA" id="ARBA00023015"/>
    </source>
</evidence>
<dbReference type="SUPFAM" id="SSF53850">
    <property type="entry name" value="Periplasmic binding protein-like II"/>
    <property type="match status" value="1"/>
</dbReference>
<protein>
    <submittedName>
        <fullName evidence="6">DNA-binding transcriptional LysR family regulator</fullName>
    </submittedName>
</protein>
<evidence type="ECO:0000313" key="7">
    <source>
        <dbReference type="Proteomes" id="UP000247746"/>
    </source>
</evidence>
<dbReference type="AlphaFoldDB" id="A0A2V4UYP4"/>
<evidence type="ECO:0000259" key="5">
    <source>
        <dbReference type="PROSITE" id="PS50931"/>
    </source>
</evidence>
<gene>
    <name evidence="6" type="ORF">DFP82_10645</name>
</gene>
<dbReference type="Pfam" id="PF00126">
    <property type="entry name" value="HTH_1"/>
    <property type="match status" value="1"/>
</dbReference>
<dbReference type="InterPro" id="IPR036388">
    <property type="entry name" value="WH-like_DNA-bd_sf"/>
</dbReference>
<sequence>MRKSLPFMSSLVFFEASARLGSFTKAAKELCVTQSAVSKKIGLLEESLGFELFAREPRQLILTEAGEEFYNETKSVLHQMYESINRIKRYADTNTVTITCTQAVSHYWLFPRITRFNLKHPDIAINIYASNAITEATCAQFDLGILNGTDDWKADFHSHLLFFERIYPICQYEYPIDKLLTPEEILDQKLIHLDPSDWKWPTWIDWFASFGIEFKIPSNAQLFNQVTLALEASRQGMGIGLGWEFMTEQMLDRHELKRVSDAFYAPNMADFLVYRKSRELSDAAKIFRDWLLEDVSESQGEAITLDGFSSNLS</sequence>
<keyword evidence="7" id="KW-1185">Reference proteome</keyword>
<dbReference type="InterPro" id="IPR036390">
    <property type="entry name" value="WH_DNA-bd_sf"/>
</dbReference>
<comment type="caution">
    <text evidence="6">The sequence shown here is derived from an EMBL/GenBank/DDBJ whole genome shotgun (WGS) entry which is preliminary data.</text>
</comment>
<dbReference type="OrthoDB" id="5526340at2"/>
<keyword evidence="3 6" id="KW-0238">DNA-binding</keyword>
<dbReference type="PRINTS" id="PR00039">
    <property type="entry name" value="HTHLYSR"/>
</dbReference>
<dbReference type="Pfam" id="PF03466">
    <property type="entry name" value="LysR_substrate"/>
    <property type="match status" value="1"/>
</dbReference>
<keyword evidence="4" id="KW-0804">Transcription</keyword>
<dbReference type="GO" id="GO:0003677">
    <property type="term" value="F:DNA binding"/>
    <property type="evidence" value="ECO:0007669"/>
    <property type="project" value="UniProtKB-KW"/>
</dbReference>
<dbReference type="Gene3D" id="1.10.10.10">
    <property type="entry name" value="Winged helix-like DNA-binding domain superfamily/Winged helix DNA-binding domain"/>
    <property type="match status" value="1"/>
</dbReference>
<evidence type="ECO:0000256" key="1">
    <source>
        <dbReference type="ARBA" id="ARBA00009437"/>
    </source>
</evidence>
<dbReference type="EMBL" id="QJSU01000006">
    <property type="protein sequence ID" value="PYE38641.1"/>
    <property type="molecule type" value="Genomic_DNA"/>
</dbReference>